<evidence type="ECO:0000313" key="2">
    <source>
        <dbReference type="Proteomes" id="UP001231649"/>
    </source>
</evidence>
<protein>
    <submittedName>
        <fullName evidence="1">Uncharacterized protein</fullName>
    </submittedName>
</protein>
<comment type="caution">
    <text evidence="1">The sequence shown here is derived from an EMBL/GenBank/DDBJ whole genome shotgun (WGS) entry which is preliminary data.</text>
</comment>
<proteinExistence type="predicted"/>
<accession>A0ACC2Q8D6</accession>
<dbReference type="Proteomes" id="UP001231649">
    <property type="component" value="Chromosome 25"/>
</dbReference>
<sequence length="189" mass="22082">MSSLEDVLAQQQQLLNQIEQVYTNFKKDGSDRKTSDYIRRRLENLEACWQEYQSNHRKLCGIEYARSHTYFTSQQFDTVKERYENIRAVIQNYQPTEERPSTPILKPATPLATSSTLQQLSGQSLKSQGSNSKTDEMIRKQMSNFKAFEHSVSSIDMDTVAEKWEFDHLLGIIRSRWEMIRHSALGPRQ</sequence>
<dbReference type="EMBL" id="CM056801">
    <property type="protein sequence ID" value="KAJ8708889.1"/>
    <property type="molecule type" value="Genomic_DNA"/>
</dbReference>
<reference evidence="1" key="1">
    <citation type="submission" date="2023-03" db="EMBL/GenBank/DDBJ databases">
        <title>Chromosome-level genomes of two armyworms, Mythimna separata and Mythimna loreyi, provide insights into the biosynthesis and reception of sex pheromones.</title>
        <authorList>
            <person name="Zhao H."/>
        </authorList>
    </citation>
    <scope>NUCLEOTIDE SEQUENCE</scope>
    <source>
        <strain evidence="1">BeijingLab</strain>
    </source>
</reference>
<evidence type="ECO:0000313" key="1">
    <source>
        <dbReference type="EMBL" id="KAJ8708889.1"/>
    </source>
</evidence>
<name>A0ACC2Q8D6_9NEOP</name>
<gene>
    <name evidence="1" type="ORF">PYW08_010271</name>
</gene>
<keyword evidence="2" id="KW-1185">Reference proteome</keyword>
<organism evidence="1 2">
    <name type="scientific">Mythimna loreyi</name>
    <dbReference type="NCBI Taxonomy" id="667449"/>
    <lineage>
        <taxon>Eukaryota</taxon>
        <taxon>Metazoa</taxon>
        <taxon>Ecdysozoa</taxon>
        <taxon>Arthropoda</taxon>
        <taxon>Hexapoda</taxon>
        <taxon>Insecta</taxon>
        <taxon>Pterygota</taxon>
        <taxon>Neoptera</taxon>
        <taxon>Endopterygota</taxon>
        <taxon>Lepidoptera</taxon>
        <taxon>Glossata</taxon>
        <taxon>Ditrysia</taxon>
        <taxon>Noctuoidea</taxon>
        <taxon>Noctuidae</taxon>
        <taxon>Noctuinae</taxon>
        <taxon>Hadenini</taxon>
        <taxon>Mythimna</taxon>
    </lineage>
</organism>